<protein>
    <submittedName>
        <fullName evidence="2">Uncharacterized protein</fullName>
    </submittedName>
</protein>
<reference evidence="2 3" key="1">
    <citation type="submission" date="2023-03" db="EMBL/GenBank/DDBJ databases">
        <authorList>
            <person name="Shen W."/>
            <person name="Cai J."/>
        </authorList>
    </citation>
    <scope>NUCLEOTIDE SEQUENCE [LARGE SCALE GENOMIC DNA]</scope>
    <source>
        <strain evidence="2 3">P72-2</strain>
    </source>
</reference>
<feature type="transmembrane region" description="Helical" evidence="1">
    <location>
        <begin position="49"/>
        <end position="67"/>
    </location>
</feature>
<feature type="transmembrane region" description="Helical" evidence="1">
    <location>
        <begin position="20"/>
        <end position="37"/>
    </location>
</feature>
<accession>A0ABU3EM69</accession>
<evidence type="ECO:0000313" key="3">
    <source>
        <dbReference type="Proteomes" id="UP001256547"/>
    </source>
</evidence>
<organism evidence="2 3">
    <name type="scientific">Enterococcus dongliensis</name>
    <dbReference type="NCBI Taxonomy" id="2559925"/>
    <lineage>
        <taxon>Bacteria</taxon>
        <taxon>Bacillati</taxon>
        <taxon>Bacillota</taxon>
        <taxon>Bacilli</taxon>
        <taxon>Lactobacillales</taxon>
        <taxon>Enterococcaceae</taxon>
        <taxon>Enterococcus</taxon>
    </lineage>
</organism>
<comment type="caution">
    <text evidence="2">The sequence shown here is derived from an EMBL/GenBank/DDBJ whole genome shotgun (WGS) entry which is preliminary data.</text>
</comment>
<feature type="transmembrane region" description="Helical" evidence="1">
    <location>
        <begin position="87"/>
        <end position="109"/>
    </location>
</feature>
<keyword evidence="3" id="KW-1185">Reference proteome</keyword>
<dbReference type="Proteomes" id="UP001256547">
    <property type="component" value="Unassembled WGS sequence"/>
</dbReference>
<dbReference type="EMBL" id="JARPYR010000003">
    <property type="protein sequence ID" value="MDT2595959.1"/>
    <property type="molecule type" value="Genomic_DNA"/>
</dbReference>
<keyword evidence="1" id="KW-0812">Transmembrane</keyword>
<name>A0ABU3EM69_9ENTE</name>
<sequence length="118" mass="13384">MTLALICFSNEWLQMRINTGWIFFGSWLLLVLLLTRFMTRHLYLISGQFAFFNAVGCFALSIFVIGWQRLSIVPASLIREGLHQTTLPFSVINQVLSIWLVVGGGLIAVSNFRSRSTE</sequence>
<evidence type="ECO:0000313" key="2">
    <source>
        <dbReference type="EMBL" id="MDT2595959.1"/>
    </source>
</evidence>
<proteinExistence type="predicted"/>
<dbReference type="RefSeq" id="WP_137603270.1">
    <property type="nucleotide sequence ID" value="NZ_JARPZE010000003.1"/>
</dbReference>
<gene>
    <name evidence="2" type="ORF">P7D39_02830</name>
</gene>
<keyword evidence="1" id="KW-1133">Transmembrane helix</keyword>
<evidence type="ECO:0000256" key="1">
    <source>
        <dbReference type="SAM" id="Phobius"/>
    </source>
</evidence>
<keyword evidence="1" id="KW-0472">Membrane</keyword>